<dbReference type="Proteomes" id="UP001196413">
    <property type="component" value="Unassembled WGS sequence"/>
</dbReference>
<proteinExistence type="predicted"/>
<evidence type="ECO:0000313" key="2">
    <source>
        <dbReference type="Proteomes" id="UP001196413"/>
    </source>
</evidence>
<gene>
    <name evidence="1" type="ORF">KIN20_013828</name>
</gene>
<dbReference type="AlphaFoldDB" id="A0AAD5ME39"/>
<dbReference type="EMBL" id="JAHQIW010002730">
    <property type="protein sequence ID" value="KAJ1356165.1"/>
    <property type="molecule type" value="Genomic_DNA"/>
</dbReference>
<reference evidence="1" key="1">
    <citation type="submission" date="2021-06" db="EMBL/GenBank/DDBJ databases">
        <title>Parelaphostrongylus tenuis whole genome reference sequence.</title>
        <authorList>
            <person name="Garwood T.J."/>
            <person name="Larsen P.A."/>
            <person name="Fountain-Jones N.M."/>
            <person name="Garbe J.R."/>
            <person name="Macchietto M.G."/>
            <person name="Kania S.A."/>
            <person name="Gerhold R.W."/>
            <person name="Richards J.E."/>
            <person name="Wolf T.M."/>
        </authorList>
    </citation>
    <scope>NUCLEOTIDE SEQUENCE</scope>
    <source>
        <strain evidence="1">MNPRO001-30</strain>
        <tissue evidence="1">Meninges</tissue>
    </source>
</reference>
<name>A0AAD5ME39_PARTN</name>
<sequence>MDGLVDHELEIEPLTSPAMQDLADKAFIFTMLQFRYEFGLSSLLERIYTQQMDTVLRKWASEVAKEISEQKSKFPGVHVQGYSSPADPNFVIKGLENLHMFREAALFNISTDI</sequence>
<comment type="caution">
    <text evidence="1">The sequence shown here is derived from an EMBL/GenBank/DDBJ whole genome shotgun (WGS) entry which is preliminary data.</text>
</comment>
<accession>A0AAD5ME39</accession>
<evidence type="ECO:0000313" key="1">
    <source>
        <dbReference type="EMBL" id="KAJ1356165.1"/>
    </source>
</evidence>
<organism evidence="1 2">
    <name type="scientific">Parelaphostrongylus tenuis</name>
    <name type="common">Meningeal worm</name>
    <dbReference type="NCBI Taxonomy" id="148309"/>
    <lineage>
        <taxon>Eukaryota</taxon>
        <taxon>Metazoa</taxon>
        <taxon>Ecdysozoa</taxon>
        <taxon>Nematoda</taxon>
        <taxon>Chromadorea</taxon>
        <taxon>Rhabditida</taxon>
        <taxon>Rhabditina</taxon>
        <taxon>Rhabditomorpha</taxon>
        <taxon>Strongyloidea</taxon>
        <taxon>Metastrongylidae</taxon>
        <taxon>Parelaphostrongylus</taxon>
    </lineage>
</organism>
<protein>
    <submittedName>
        <fullName evidence="1">Uncharacterized protein</fullName>
    </submittedName>
</protein>
<keyword evidence="2" id="KW-1185">Reference proteome</keyword>